<dbReference type="Proteomes" id="UP000509568">
    <property type="component" value="Chromosome"/>
</dbReference>
<keyword evidence="4" id="KW-1185">Reference proteome</keyword>
<proteinExistence type="predicted"/>
<dbReference type="EMBL" id="CP056030">
    <property type="protein sequence ID" value="QKZ06174.1"/>
    <property type="molecule type" value="Genomic_DNA"/>
</dbReference>
<organism evidence="3 4">
    <name type="scientific">Pseudomonas eucalypticola</name>
    <dbReference type="NCBI Taxonomy" id="2599595"/>
    <lineage>
        <taxon>Bacteria</taxon>
        <taxon>Pseudomonadati</taxon>
        <taxon>Pseudomonadota</taxon>
        <taxon>Gammaproteobacteria</taxon>
        <taxon>Pseudomonadales</taxon>
        <taxon>Pseudomonadaceae</taxon>
        <taxon>Pseudomonas</taxon>
    </lineage>
</organism>
<dbReference type="RefSeq" id="WP_176571720.1">
    <property type="nucleotide sequence ID" value="NZ_CP056030.1"/>
</dbReference>
<dbReference type="InterPro" id="IPR001173">
    <property type="entry name" value="Glyco_trans_2-like"/>
</dbReference>
<evidence type="ECO:0000256" key="1">
    <source>
        <dbReference type="ARBA" id="ARBA00022519"/>
    </source>
</evidence>
<dbReference type="InterPro" id="IPR029044">
    <property type="entry name" value="Nucleotide-diphossugar_trans"/>
</dbReference>
<dbReference type="KEGG" id="pez:HWQ56_21300"/>
<sequence length="310" mass="34494">MTSNIAEVAVLLCTFNGEQFLDEQLRSIVQQTHPRWTLYVSDDGSTDATLAILRAYQQRLGAERLVIMNGPRGGFGKNFMSLVGNKSLAADYYAFCDQDDLWFPDKLERGIRALEALPAAEPGLYCSRTRLIDEQRRHIGYSPLFNRSPSFSNALVQSIAGANTMLINDAARNLLCLVDESAPIVAHDWLTYMIVCGCGGTTIFDPTPSIDYRQHSGNLIGANSSIRQRLERLGKMLTGRFSHWSEQNIVALGNIRPFLSPASAHILQQFETARRSPLARRICLMQKAGVYRQTLQGNITLLIAATLNKI</sequence>
<dbReference type="CDD" id="cd04196">
    <property type="entry name" value="GT_2_like_d"/>
    <property type="match status" value="1"/>
</dbReference>
<dbReference type="PANTHER" id="PTHR22916:SF3">
    <property type="entry name" value="UDP-GLCNAC:BETAGAL BETA-1,3-N-ACETYLGLUCOSAMINYLTRANSFERASE-LIKE PROTEIN 1"/>
    <property type="match status" value="1"/>
</dbReference>
<gene>
    <name evidence="3" type="ORF">HWQ56_21300</name>
</gene>
<accession>A0A7D5D8F4</accession>
<protein>
    <submittedName>
        <fullName evidence="3">Glycosyltransferase family 2 protein</fullName>
    </submittedName>
</protein>
<dbReference type="Pfam" id="PF00535">
    <property type="entry name" value="Glycos_transf_2"/>
    <property type="match status" value="1"/>
</dbReference>
<dbReference type="GO" id="GO:0016758">
    <property type="term" value="F:hexosyltransferase activity"/>
    <property type="evidence" value="ECO:0007669"/>
    <property type="project" value="UniProtKB-ARBA"/>
</dbReference>
<dbReference type="PANTHER" id="PTHR22916">
    <property type="entry name" value="GLYCOSYLTRANSFERASE"/>
    <property type="match status" value="1"/>
</dbReference>
<dbReference type="Gene3D" id="3.90.550.10">
    <property type="entry name" value="Spore Coat Polysaccharide Biosynthesis Protein SpsA, Chain A"/>
    <property type="match status" value="1"/>
</dbReference>
<evidence type="ECO:0000313" key="3">
    <source>
        <dbReference type="EMBL" id="QKZ06174.1"/>
    </source>
</evidence>
<keyword evidence="1" id="KW-1003">Cell membrane</keyword>
<keyword evidence="1" id="KW-0997">Cell inner membrane</keyword>
<keyword evidence="1" id="KW-0472">Membrane</keyword>
<keyword evidence="3" id="KW-0808">Transferase</keyword>
<evidence type="ECO:0000259" key="2">
    <source>
        <dbReference type="Pfam" id="PF00535"/>
    </source>
</evidence>
<dbReference type="AlphaFoldDB" id="A0A7D5D8F4"/>
<evidence type="ECO:0000313" key="4">
    <source>
        <dbReference type="Proteomes" id="UP000509568"/>
    </source>
</evidence>
<name>A0A7D5D8F4_9PSED</name>
<feature type="domain" description="Glycosyltransferase 2-like" evidence="2">
    <location>
        <begin position="10"/>
        <end position="119"/>
    </location>
</feature>
<dbReference type="SUPFAM" id="SSF53448">
    <property type="entry name" value="Nucleotide-diphospho-sugar transferases"/>
    <property type="match status" value="1"/>
</dbReference>
<reference evidence="3 4" key="1">
    <citation type="submission" date="2020-06" db="EMBL/GenBank/DDBJ databases">
        <title>Pseudomonas eucalypticola sp. nov., an endophyte of Eucalyptus dunnii leaves with biocontrol ability of eucalyptus leaf blight.</title>
        <authorList>
            <person name="Liu Y."/>
            <person name="Song Z."/>
            <person name="Zeng H."/>
            <person name="Lu M."/>
            <person name="Wang X."/>
            <person name="Lian X."/>
            <person name="Zhang Q."/>
        </authorList>
    </citation>
    <scope>NUCLEOTIDE SEQUENCE [LARGE SCALE GENOMIC DNA]</scope>
    <source>
        <strain evidence="3 4">NP-1</strain>
    </source>
</reference>